<proteinExistence type="predicted"/>
<organism evidence="1">
    <name type="scientific">marine metagenome</name>
    <dbReference type="NCBI Taxonomy" id="408172"/>
    <lineage>
        <taxon>unclassified sequences</taxon>
        <taxon>metagenomes</taxon>
        <taxon>ecological metagenomes</taxon>
    </lineage>
</organism>
<dbReference type="EMBL" id="UINC01050060">
    <property type="protein sequence ID" value="SVB62580.1"/>
    <property type="molecule type" value="Genomic_DNA"/>
</dbReference>
<gene>
    <name evidence="1" type="ORF">METZ01_LOCUS215434</name>
</gene>
<name>A0A382FHX0_9ZZZZ</name>
<evidence type="ECO:0000313" key="1">
    <source>
        <dbReference type="EMBL" id="SVB62580.1"/>
    </source>
</evidence>
<sequence>LAAVVELADTPDLGSGALTGVKVRVLSAAHRFKPCFFDER</sequence>
<reference evidence="1" key="1">
    <citation type="submission" date="2018-05" db="EMBL/GenBank/DDBJ databases">
        <authorList>
            <person name="Lanie J.A."/>
            <person name="Ng W.-L."/>
            <person name="Kazmierczak K.M."/>
            <person name="Andrzejewski T.M."/>
            <person name="Davidsen T.M."/>
            <person name="Wayne K.J."/>
            <person name="Tettelin H."/>
            <person name="Glass J.I."/>
            <person name="Rusch D."/>
            <person name="Podicherti R."/>
            <person name="Tsui H.-C.T."/>
            <person name="Winkler M.E."/>
        </authorList>
    </citation>
    <scope>NUCLEOTIDE SEQUENCE</scope>
</reference>
<dbReference type="AntiFam" id="ANF00015">
    <property type="entry name" value="tRNA translation"/>
</dbReference>
<accession>A0A382FHX0</accession>
<dbReference type="AlphaFoldDB" id="A0A382FHX0"/>
<protein>
    <submittedName>
        <fullName evidence="1">Uncharacterized protein</fullName>
    </submittedName>
</protein>
<feature type="non-terminal residue" evidence="1">
    <location>
        <position position="1"/>
    </location>
</feature>